<dbReference type="Proteomes" id="UP001140074">
    <property type="component" value="Unassembled WGS sequence"/>
</dbReference>
<reference evidence="2" key="1">
    <citation type="submission" date="2022-07" db="EMBL/GenBank/DDBJ databases">
        <title>Phylogenomic reconstructions and comparative analyses of Kickxellomycotina fungi.</title>
        <authorList>
            <person name="Reynolds N.K."/>
            <person name="Stajich J.E."/>
            <person name="Barry K."/>
            <person name="Grigoriev I.V."/>
            <person name="Crous P."/>
            <person name="Smith M.E."/>
        </authorList>
    </citation>
    <scope>NUCLEOTIDE SEQUENCE</scope>
    <source>
        <strain evidence="2">RSA 476</strain>
    </source>
</reference>
<organism evidence="2 3">
    <name type="scientific">Coemansia aciculifera</name>
    <dbReference type="NCBI Taxonomy" id="417176"/>
    <lineage>
        <taxon>Eukaryota</taxon>
        <taxon>Fungi</taxon>
        <taxon>Fungi incertae sedis</taxon>
        <taxon>Zoopagomycota</taxon>
        <taxon>Kickxellomycotina</taxon>
        <taxon>Kickxellomycetes</taxon>
        <taxon>Kickxellales</taxon>
        <taxon>Kickxellaceae</taxon>
        <taxon>Coemansia</taxon>
    </lineage>
</organism>
<dbReference type="PANTHER" id="PTHR28027:SF2">
    <property type="entry name" value="TRANSCRIPTIONAL REGULATOR MIT1"/>
    <property type="match status" value="1"/>
</dbReference>
<dbReference type="Pfam" id="PF09729">
    <property type="entry name" value="Gti1_Pac2"/>
    <property type="match status" value="1"/>
</dbReference>
<dbReference type="AlphaFoldDB" id="A0A9W8M455"/>
<dbReference type="GO" id="GO:0003677">
    <property type="term" value="F:DNA binding"/>
    <property type="evidence" value="ECO:0007669"/>
    <property type="project" value="TreeGrafter"/>
</dbReference>
<dbReference type="EMBL" id="JANBUY010000136">
    <property type="protein sequence ID" value="KAJ2863111.1"/>
    <property type="molecule type" value="Genomic_DNA"/>
</dbReference>
<accession>A0A9W8M455</accession>
<evidence type="ECO:0000313" key="3">
    <source>
        <dbReference type="Proteomes" id="UP001140074"/>
    </source>
</evidence>
<comment type="caution">
    <text evidence="2">The sequence shown here is derived from an EMBL/GenBank/DDBJ whole genome shotgun (WGS) entry which is preliminary data.</text>
</comment>
<sequence>MNNSINALTESGSSNGPPPIIDPCAVLSTLDTSPGEVIVGGSSACFTVTGLKVTSTRDAMMVFEACRRGILPRVIRRLHEAEKQMIDAGTIVVFDEREAKMKRWTDGRLWTPSRIVNNFLLYRELDQKIQPGQEGAAEVGRWAHNRHPASFGSRKGVFLPKEHGLIKRTISLSVPDNETEYLQTEGNRWRAPSRTHQQHLIVYSYTEGEAQLPAPDDMEELQFLRLPLLLLKIQKFRRPIRITMRESDESGDYDMVETDDDEESDAARRSSGRRVYGALDPSSSSSGLIQPSLELPLSSPVHQPPPGALPAVNNLALTPHLPLPPPELIGPPGLAFNPDLYSAHMSISTAPVFAYDSGLAPGQHSIAPYYDFTPTGDVMFGAAGEHINTTPVYSHTAGLQAPPPEYMDALYGLQQQHYHCHHYPVQQPHARVFQEHQQPVELTHPQATPSSHVRHPGPAGSSQ</sequence>
<name>A0A9W8M455_9FUNG</name>
<dbReference type="InterPro" id="IPR018608">
    <property type="entry name" value="Gti1/Pac2"/>
</dbReference>
<evidence type="ECO:0000256" key="1">
    <source>
        <dbReference type="SAM" id="MobiDB-lite"/>
    </source>
</evidence>
<feature type="region of interest" description="Disordered" evidence="1">
    <location>
        <begin position="250"/>
        <end position="305"/>
    </location>
</feature>
<dbReference type="PANTHER" id="PTHR28027">
    <property type="entry name" value="TRANSCRIPTIONAL REGULATOR MIT1"/>
    <property type="match status" value="1"/>
</dbReference>
<feature type="compositionally biased region" description="Acidic residues" evidence="1">
    <location>
        <begin position="250"/>
        <end position="264"/>
    </location>
</feature>
<gene>
    <name evidence="2" type="primary">sge1</name>
    <name evidence="2" type="ORF">GGH94_003812</name>
</gene>
<protein>
    <submittedName>
        <fullName evidence="2">Global transcription regulator sge1</fullName>
    </submittedName>
</protein>
<keyword evidence="3" id="KW-1185">Reference proteome</keyword>
<evidence type="ECO:0000313" key="2">
    <source>
        <dbReference type="EMBL" id="KAJ2863111.1"/>
    </source>
</evidence>
<proteinExistence type="predicted"/>
<feature type="region of interest" description="Disordered" evidence="1">
    <location>
        <begin position="438"/>
        <end position="463"/>
    </location>
</feature>